<comment type="domain">
    <text evidence="16">The Walker A ATP-binding motif also binds Pi and PPi.</text>
</comment>
<evidence type="ECO:0000256" key="14">
    <source>
        <dbReference type="ARBA" id="ARBA00033012"/>
    </source>
</evidence>
<evidence type="ECO:0000256" key="2">
    <source>
        <dbReference type="ARBA" id="ARBA00001946"/>
    </source>
</evidence>
<evidence type="ECO:0000256" key="12">
    <source>
        <dbReference type="ARBA" id="ARBA00023268"/>
    </source>
</evidence>
<evidence type="ECO:0000256" key="6">
    <source>
        <dbReference type="ARBA" id="ARBA00022679"/>
    </source>
</evidence>
<dbReference type="Proteomes" id="UP000327148">
    <property type="component" value="Unassembled WGS sequence"/>
</dbReference>
<feature type="active site" description="Proton acceptor; for phosphorylation activity. Proton donor; for dephosphorylation activity" evidence="16">
    <location>
        <position position="177"/>
    </location>
</feature>
<feature type="active site" evidence="16">
    <location>
        <position position="243"/>
    </location>
</feature>
<feature type="binding site" evidence="16">
    <location>
        <begin position="153"/>
        <end position="160"/>
    </location>
    <ligand>
        <name>ATP</name>
        <dbReference type="ChEBI" id="CHEBI:30616"/>
    </ligand>
</feature>
<dbReference type="GO" id="GO:0006109">
    <property type="term" value="P:regulation of carbohydrate metabolic process"/>
    <property type="evidence" value="ECO:0007669"/>
    <property type="project" value="UniProtKB-UniRule"/>
</dbReference>
<comment type="cofactor">
    <cofactor evidence="2 16">
        <name>Mg(2+)</name>
        <dbReference type="ChEBI" id="CHEBI:18420"/>
    </cofactor>
</comment>
<evidence type="ECO:0000313" key="19">
    <source>
        <dbReference type="EMBL" id="KAA9302271.1"/>
    </source>
</evidence>
<evidence type="ECO:0000259" key="18">
    <source>
        <dbReference type="Pfam" id="PF07475"/>
    </source>
</evidence>
<protein>
    <recommendedName>
        <fullName evidence="4 16">HPr kinase/phosphorylase</fullName>
        <shortName evidence="16">HPrK/P</shortName>
        <ecNumber evidence="16">2.7.11.-</ecNumber>
        <ecNumber evidence="16">2.7.4.-</ecNumber>
    </recommendedName>
    <alternativeName>
        <fullName evidence="14 16">HPr(Ser) kinase/phosphorylase</fullName>
    </alternativeName>
</protein>
<dbReference type="SUPFAM" id="SSF53795">
    <property type="entry name" value="PEP carboxykinase-like"/>
    <property type="match status" value="1"/>
</dbReference>
<dbReference type="InterPro" id="IPR028979">
    <property type="entry name" value="Ser_kin/Pase_Hpr-like_N_sf"/>
</dbReference>
<dbReference type="GO" id="GO:0000287">
    <property type="term" value="F:magnesium ion binding"/>
    <property type="evidence" value="ECO:0007669"/>
    <property type="project" value="UniProtKB-UniRule"/>
</dbReference>
<comment type="catalytic activity">
    <reaction evidence="15 16">
        <text>[HPr protein]-O-phospho-L-serine + phosphate + H(+) = [HPr protein]-L-serine + diphosphate</text>
        <dbReference type="Rhea" id="RHEA:46604"/>
        <dbReference type="Rhea" id="RHEA-COMP:11602"/>
        <dbReference type="Rhea" id="RHEA-COMP:11603"/>
        <dbReference type="ChEBI" id="CHEBI:15378"/>
        <dbReference type="ChEBI" id="CHEBI:29999"/>
        <dbReference type="ChEBI" id="CHEBI:33019"/>
        <dbReference type="ChEBI" id="CHEBI:43474"/>
        <dbReference type="ChEBI" id="CHEBI:83421"/>
    </reaction>
</comment>
<dbReference type="Gene3D" id="3.40.1390.20">
    <property type="entry name" value="HprK N-terminal domain-like"/>
    <property type="match status" value="1"/>
</dbReference>
<evidence type="ECO:0000256" key="15">
    <source>
        <dbReference type="ARBA" id="ARBA00047657"/>
    </source>
</evidence>
<evidence type="ECO:0000256" key="5">
    <source>
        <dbReference type="ARBA" id="ARBA00022527"/>
    </source>
</evidence>
<dbReference type="PANTHER" id="PTHR30305">
    <property type="entry name" value="PROTEIN YJDM-RELATED"/>
    <property type="match status" value="1"/>
</dbReference>
<dbReference type="RefSeq" id="WP_070431161.1">
    <property type="nucleotide sequence ID" value="NZ_VYWO01000001.1"/>
</dbReference>
<keyword evidence="10 16" id="KW-0067">ATP-binding</keyword>
<keyword evidence="5 16" id="KW-0723">Serine/threonine-protein kinase</keyword>
<keyword evidence="11 16" id="KW-0460">Magnesium</keyword>
<feature type="domain" description="HPr(Ser) kinase/phosphorylase N-terminal" evidence="17">
    <location>
        <begin position="4"/>
        <end position="127"/>
    </location>
</feature>
<evidence type="ECO:0000256" key="13">
    <source>
        <dbReference type="ARBA" id="ARBA00023277"/>
    </source>
</evidence>
<evidence type="ECO:0000256" key="10">
    <source>
        <dbReference type="ARBA" id="ARBA00022840"/>
    </source>
</evidence>
<dbReference type="EMBL" id="VYWO01000001">
    <property type="protein sequence ID" value="KAA9302271.1"/>
    <property type="molecule type" value="Genomic_DNA"/>
</dbReference>
<dbReference type="CDD" id="cd01918">
    <property type="entry name" value="HprK_C"/>
    <property type="match status" value="1"/>
</dbReference>
<evidence type="ECO:0000256" key="4">
    <source>
        <dbReference type="ARBA" id="ARBA00018922"/>
    </source>
</evidence>
<evidence type="ECO:0000313" key="20">
    <source>
        <dbReference type="Proteomes" id="UP000327148"/>
    </source>
</evidence>
<dbReference type="SUPFAM" id="SSF75138">
    <property type="entry name" value="HprK N-terminal domain-like"/>
    <property type="match status" value="1"/>
</dbReference>
<dbReference type="EC" id="2.7.4.-" evidence="16"/>
<evidence type="ECO:0000256" key="7">
    <source>
        <dbReference type="ARBA" id="ARBA00022723"/>
    </source>
</evidence>
<comment type="subunit">
    <text evidence="16">Homohexamer.</text>
</comment>
<comment type="catalytic activity">
    <reaction evidence="1 16">
        <text>[HPr protein]-L-serine + ATP = [HPr protein]-O-phospho-L-serine + ADP + H(+)</text>
        <dbReference type="Rhea" id="RHEA:46600"/>
        <dbReference type="Rhea" id="RHEA-COMP:11602"/>
        <dbReference type="Rhea" id="RHEA-COMP:11603"/>
        <dbReference type="ChEBI" id="CHEBI:15378"/>
        <dbReference type="ChEBI" id="CHEBI:29999"/>
        <dbReference type="ChEBI" id="CHEBI:30616"/>
        <dbReference type="ChEBI" id="CHEBI:83421"/>
        <dbReference type="ChEBI" id="CHEBI:456216"/>
    </reaction>
</comment>
<dbReference type="STRING" id="119206.AWM72_05750"/>
<sequence>MAVVTVRELVEALKMNIISGEDYLDREITVSDISRPGLELTGYFNYYPEERIQLFGRNEHSFMSKMTSEERLLVMRRLARDRTPVFVFSRDLRPEFEVIQAANENHIPVIGINTSTTHLSSRLTTYLQERLAARTSRHGVFVEVYGLGVLIMGESGVGKSEAALELVKNGHRLVADDRVELYQRDEYTIMGEAPAILENMMEIRGLGIINIMTLYGAGAVRQKQQVNLIIQLKLWHKGDKYDRLGTAAEEEEIFGVKVAKITVPVQMGRNISSIVEVAAMNFRANDLGYNSAKEFEDRLTHLIESNSQEEG</sequence>
<dbReference type="EC" id="2.7.11.-" evidence="16"/>
<dbReference type="InterPro" id="IPR027417">
    <property type="entry name" value="P-loop_NTPase"/>
</dbReference>
<evidence type="ECO:0000256" key="16">
    <source>
        <dbReference type="HAMAP-Rule" id="MF_01249"/>
    </source>
</evidence>
<gene>
    <name evidence="16" type="primary">hprK</name>
    <name evidence="19" type="ORF">F6I03_03395</name>
</gene>
<comment type="function">
    <text evidence="16">Catalyzes the ATP- as well as the pyrophosphate-dependent phosphorylation of a specific serine residue in HPr, a phosphocarrier protein of the phosphoenolpyruvate-dependent sugar phosphotransferase system (PTS). HprK/P also catalyzes the pyrophosphate-producing, inorganic phosphate-dependent dephosphorylation (phosphorolysis) of seryl-phosphorylated HPr (P-Ser-HPr). The two antagonistic activities of HprK/P are regulated by several intracellular metabolites, which change their concentration in response to the absence or presence of rapidly metabolisable carbon sources (glucose, fructose, etc.) in the growth medium. Therefore, by controlling the phosphorylation state of HPr, HPrK/P is a sensor enzyme that plays a major role in the regulation of carbon metabolism and sugar transport: it mediates carbon catabolite repression (CCR), and regulates PTS-catalyzed carbohydrate uptake and inducer exclusion.</text>
</comment>
<keyword evidence="6 16" id="KW-0808">Transferase</keyword>
<dbReference type="InterPro" id="IPR011104">
    <property type="entry name" value="Hpr_kin/Pase_C"/>
</dbReference>
<comment type="caution">
    <text evidence="19">The sequence shown here is derived from an EMBL/GenBank/DDBJ whole genome shotgun (WGS) entry which is preliminary data.</text>
</comment>
<evidence type="ECO:0000256" key="9">
    <source>
        <dbReference type="ARBA" id="ARBA00022777"/>
    </source>
</evidence>
<keyword evidence="9 16" id="KW-0418">Kinase</keyword>
<accession>A0A5N1GQE0</accession>
<comment type="miscellaneous">
    <text evidence="16">Both phosphorylation and phosphorolysis are carried out by the same active site and suggest a common mechanism for both reactions.</text>
</comment>
<dbReference type="Pfam" id="PF02603">
    <property type="entry name" value="Hpr_kinase_N"/>
    <property type="match status" value="1"/>
</dbReference>
<organism evidence="19 20">
    <name type="scientific">Aerococcus sanguinicola</name>
    <dbReference type="NCBI Taxonomy" id="119206"/>
    <lineage>
        <taxon>Bacteria</taxon>
        <taxon>Bacillati</taxon>
        <taxon>Bacillota</taxon>
        <taxon>Bacilli</taxon>
        <taxon>Lactobacillales</taxon>
        <taxon>Aerococcaceae</taxon>
        <taxon>Aerococcus</taxon>
    </lineage>
</organism>
<feature type="region of interest" description="Important for the catalytic mechanism of dephosphorylation" evidence="16">
    <location>
        <begin position="264"/>
        <end position="269"/>
    </location>
</feature>
<keyword evidence="7 16" id="KW-0479">Metal-binding</keyword>
<feature type="binding site" evidence="16">
    <location>
        <position position="202"/>
    </location>
    <ligand>
        <name>Mg(2+)</name>
        <dbReference type="ChEBI" id="CHEBI:18420"/>
    </ligand>
</feature>
<dbReference type="HAMAP" id="MF_01249">
    <property type="entry name" value="HPr_kinase"/>
    <property type="match status" value="1"/>
</dbReference>
<feature type="active site" evidence="16">
    <location>
        <position position="159"/>
    </location>
</feature>
<dbReference type="GO" id="GO:0000155">
    <property type="term" value="F:phosphorelay sensor kinase activity"/>
    <property type="evidence" value="ECO:0007669"/>
    <property type="project" value="InterPro"/>
</dbReference>
<dbReference type="GO" id="GO:0004712">
    <property type="term" value="F:protein serine/threonine/tyrosine kinase activity"/>
    <property type="evidence" value="ECO:0007669"/>
    <property type="project" value="UniProtKB-UniRule"/>
</dbReference>
<evidence type="ECO:0000256" key="8">
    <source>
        <dbReference type="ARBA" id="ARBA00022741"/>
    </source>
</evidence>
<evidence type="ECO:0000256" key="3">
    <source>
        <dbReference type="ARBA" id="ARBA00006883"/>
    </source>
</evidence>
<dbReference type="GO" id="GO:0005524">
    <property type="term" value="F:ATP binding"/>
    <property type="evidence" value="ECO:0007669"/>
    <property type="project" value="UniProtKB-UniRule"/>
</dbReference>
<dbReference type="AlphaFoldDB" id="A0A5N1GQE0"/>
<evidence type="ECO:0000259" key="17">
    <source>
        <dbReference type="Pfam" id="PF02603"/>
    </source>
</evidence>
<feature type="domain" description="HPr kinase/phosphorylase C-terminal" evidence="18">
    <location>
        <begin position="130"/>
        <end position="298"/>
    </location>
</feature>
<reference evidence="19 20" key="1">
    <citation type="submission" date="2019-09" db="EMBL/GenBank/DDBJ databases">
        <title>Draft genome sequence assemblies of isolates from the urinary tract.</title>
        <authorList>
            <person name="Mores C.R."/>
            <person name="Putonti C."/>
            <person name="Wolfe A.J."/>
        </authorList>
    </citation>
    <scope>NUCLEOTIDE SEQUENCE [LARGE SCALE GENOMIC DNA]</scope>
    <source>
        <strain evidence="19 20">UMB623</strain>
    </source>
</reference>
<dbReference type="FunFam" id="3.40.50.300:FF:000174">
    <property type="entry name" value="HPr kinase/phosphorylase"/>
    <property type="match status" value="1"/>
</dbReference>
<keyword evidence="13 16" id="KW-0119">Carbohydrate metabolism</keyword>
<proteinExistence type="inferred from homology"/>
<dbReference type="InterPro" id="IPR003755">
    <property type="entry name" value="HPr(Ser)_kin/Pase"/>
</dbReference>
<evidence type="ECO:0000256" key="11">
    <source>
        <dbReference type="ARBA" id="ARBA00022842"/>
    </source>
</evidence>
<feature type="active site" evidence="16">
    <location>
        <position position="138"/>
    </location>
</feature>
<feature type="binding site" evidence="16">
    <location>
        <position position="160"/>
    </location>
    <ligand>
        <name>Mg(2+)</name>
        <dbReference type="ChEBI" id="CHEBI:18420"/>
    </ligand>
</feature>
<dbReference type="NCBIfam" id="TIGR00679">
    <property type="entry name" value="hpr-ser"/>
    <property type="match status" value="1"/>
</dbReference>
<dbReference type="InterPro" id="IPR011126">
    <property type="entry name" value="Hpr_kin/Pase_Hpr_N"/>
</dbReference>
<comment type="similarity">
    <text evidence="3 16">Belongs to the HPrK/P family.</text>
</comment>
<dbReference type="Gene3D" id="3.40.50.300">
    <property type="entry name" value="P-loop containing nucleotide triphosphate hydrolases"/>
    <property type="match status" value="1"/>
</dbReference>
<evidence type="ECO:0000256" key="1">
    <source>
        <dbReference type="ARBA" id="ARBA00001120"/>
    </source>
</evidence>
<feature type="region of interest" description="Important for the catalytic mechanism of both phosphorylation and dephosphorylation" evidence="16">
    <location>
        <begin position="201"/>
        <end position="210"/>
    </location>
</feature>
<keyword evidence="8 16" id="KW-0547">Nucleotide-binding</keyword>
<dbReference type="PANTHER" id="PTHR30305:SF1">
    <property type="entry name" value="HPR KINASE_PHOSPHORYLASE"/>
    <property type="match status" value="1"/>
</dbReference>
<dbReference type="GO" id="GO:0004674">
    <property type="term" value="F:protein serine/threonine kinase activity"/>
    <property type="evidence" value="ECO:0007669"/>
    <property type="project" value="UniProtKB-KW"/>
</dbReference>
<name>A0A5N1GQE0_9LACT</name>
<dbReference type="Pfam" id="PF07475">
    <property type="entry name" value="Hpr_kinase_C"/>
    <property type="match status" value="1"/>
</dbReference>
<dbReference type="OrthoDB" id="9778803at2"/>
<keyword evidence="12 16" id="KW-0511">Multifunctional enzyme</keyword>